<organism evidence="1 2">
    <name type="scientific">Afipia carboxydohydrogena</name>
    <name type="common">Pseudomonas carboxydohydrogena</name>
    <dbReference type="NCBI Taxonomy" id="290"/>
    <lineage>
        <taxon>Bacteria</taxon>
        <taxon>Pseudomonadati</taxon>
        <taxon>Pseudomonadota</taxon>
        <taxon>Alphaproteobacteria</taxon>
        <taxon>Hyphomicrobiales</taxon>
        <taxon>Nitrobacteraceae</taxon>
        <taxon>Afipia</taxon>
    </lineage>
</organism>
<evidence type="ECO:0000313" key="1">
    <source>
        <dbReference type="EMBL" id="WEF51675.1"/>
    </source>
</evidence>
<gene>
    <name evidence="1" type="ORF">AFIC_000117</name>
</gene>
<reference evidence="1 2" key="1">
    <citation type="submission" date="2022-11" db="EMBL/GenBank/DDBJ databases">
        <authorList>
            <person name="Siebert D."/>
            <person name="Busche T."/>
            <person name="Saydam E."/>
            <person name="Kalinowski J."/>
            <person name="Ruckert C."/>
            <person name="Blombach B."/>
        </authorList>
    </citation>
    <scope>NUCLEOTIDE SEQUENCE [LARGE SCALE GENOMIC DNA]</scope>
    <source>
        <strain evidence="1 2">DSM 1083</strain>
    </source>
</reference>
<evidence type="ECO:0000313" key="2">
    <source>
        <dbReference type="Proteomes" id="UP001213907"/>
    </source>
</evidence>
<keyword evidence="2" id="KW-1185">Reference proteome</keyword>
<proteinExistence type="predicted"/>
<dbReference type="EMBL" id="CP113162">
    <property type="protein sequence ID" value="WEF51675.1"/>
    <property type="molecule type" value="Genomic_DNA"/>
</dbReference>
<dbReference type="RefSeq" id="WP_275247265.1">
    <property type="nucleotide sequence ID" value="NZ_BAABDX010000001.1"/>
</dbReference>
<dbReference type="Proteomes" id="UP001213907">
    <property type="component" value="Chromosome"/>
</dbReference>
<accession>A0ABY8BSP6</accession>
<name>A0ABY8BSP6_AFICR</name>
<protein>
    <submittedName>
        <fullName evidence="1">Uncharacterized protein</fullName>
    </submittedName>
</protein>
<sequence>MTDGPFRNAKLPSCWKRYGQQLVSDAASQEERVAQACLSMIGDAEMETFNPLLRELKAHLERRQMDLDPIPALETIFENHSTATLADALQRHLIANFGDQVSPENALDKALESTAREWIGTTKNRIDEECIRARELGDMSREDYQTGIDRNRETFSAIKSSDLCDALVTGNKRAFKQAVQKKDGVDEGPE</sequence>